<dbReference type="InterPro" id="IPR001810">
    <property type="entry name" value="F-box_dom"/>
</dbReference>
<dbReference type="EMBL" id="NQVE01000215">
    <property type="protein sequence ID" value="RAL37562.1"/>
    <property type="molecule type" value="Genomic_DNA"/>
</dbReference>
<dbReference type="InterPro" id="IPR055411">
    <property type="entry name" value="LRR_FXL15/At3g58940/PEG3-like"/>
</dbReference>
<comment type="caution">
    <text evidence="3">The sequence shown here is derived from an EMBL/GenBank/DDBJ whole genome shotgun (WGS) entry which is preliminary data.</text>
</comment>
<evidence type="ECO:0000259" key="1">
    <source>
        <dbReference type="Pfam" id="PF00646"/>
    </source>
</evidence>
<dbReference type="Proteomes" id="UP000249390">
    <property type="component" value="Unassembled WGS sequence"/>
</dbReference>
<accession>A0A328CW15</accession>
<dbReference type="PANTHER" id="PTHR31639">
    <property type="entry name" value="F-BOX PROTEIN-LIKE"/>
    <property type="match status" value="1"/>
</dbReference>
<sequence>MARSVVGCEADARDRISQLPVKILDHIMGLLPIREAARTAVLSKVWRDVWFSFTHLCFDNLFFSYFHGKYMKPSDDLGEYSCLYAINKVLLHHKGSIRKFVFLHSRVERLTVGSLSFHMPKWLLLVTRKGVEEIELHLRGEAYELPVCLFSCSTLTRLHLCSLSIEPLSSPCTLPNVTYLIFERVCFGIRSLPNCVVDAPKLKNLSFLYCEDVFHFNITARNLCTLRINGFYGSKLGIFLPANLDLNSISTLIIDTRILEYFLGRYTAKQFMLQLPSLNVEQLSLRFLCFQHDVAASAFACLLCKCPKLCHLEICFLWVGDRNKCIDATSKHLKKLRSVARTHKMLLSLKLSYFDGSWFQMHFIQEMLACLPALENVVIDGNGLNKEPEAMEEISRFPRASAKATIVFQ</sequence>
<name>A0A328CW15_9ASTE</name>
<protein>
    <recommendedName>
        <fullName evidence="5">F-box domain-containing protein</fullName>
    </recommendedName>
</protein>
<organism evidence="3 4">
    <name type="scientific">Cuscuta australis</name>
    <dbReference type="NCBI Taxonomy" id="267555"/>
    <lineage>
        <taxon>Eukaryota</taxon>
        <taxon>Viridiplantae</taxon>
        <taxon>Streptophyta</taxon>
        <taxon>Embryophyta</taxon>
        <taxon>Tracheophyta</taxon>
        <taxon>Spermatophyta</taxon>
        <taxon>Magnoliopsida</taxon>
        <taxon>eudicotyledons</taxon>
        <taxon>Gunneridae</taxon>
        <taxon>Pentapetalae</taxon>
        <taxon>asterids</taxon>
        <taxon>lamiids</taxon>
        <taxon>Solanales</taxon>
        <taxon>Convolvulaceae</taxon>
        <taxon>Cuscuteae</taxon>
        <taxon>Cuscuta</taxon>
        <taxon>Cuscuta subgen. Grammica</taxon>
        <taxon>Cuscuta sect. Cleistogrammica</taxon>
    </lineage>
</organism>
<dbReference type="SUPFAM" id="SSF81383">
    <property type="entry name" value="F-box domain"/>
    <property type="match status" value="1"/>
</dbReference>
<dbReference type="Gene3D" id="1.20.1280.50">
    <property type="match status" value="1"/>
</dbReference>
<keyword evidence="4" id="KW-1185">Reference proteome</keyword>
<evidence type="ECO:0000259" key="2">
    <source>
        <dbReference type="Pfam" id="PF24758"/>
    </source>
</evidence>
<evidence type="ECO:0000313" key="4">
    <source>
        <dbReference type="Proteomes" id="UP000249390"/>
    </source>
</evidence>
<proteinExistence type="predicted"/>
<gene>
    <name evidence="3" type="ORF">DM860_000256</name>
</gene>
<feature type="domain" description="F-box/LRR-repeat protein 15/At3g58940/PEG3-like LRR" evidence="2">
    <location>
        <begin position="121"/>
        <end position="228"/>
    </location>
</feature>
<reference evidence="3 4" key="1">
    <citation type="submission" date="2018-06" db="EMBL/GenBank/DDBJ databases">
        <title>The Genome of Cuscuta australis (Dodder) Provides Insight into the Evolution of Plant Parasitism.</title>
        <authorList>
            <person name="Liu H."/>
        </authorList>
    </citation>
    <scope>NUCLEOTIDE SEQUENCE [LARGE SCALE GENOMIC DNA]</scope>
    <source>
        <strain evidence="4">cv. Yunnan</strain>
        <tissue evidence="3">Vines</tissue>
    </source>
</reference>
<dbReference type="AlphaFoldDB" id="A0A328CW15"/>
<dbReference type="PANTHER" id="PTHR31639:SF333">
    <property type="entry name" value="F-BOX DOMAIN, FBD DOMAIN, LEUCINE-RICH REPEAT DOMAIN, L DOMAIN-LIKE PROTEIN-RELATED"/>
    <property type="match status" value="1"/>
</dbReference>
<evidence type="ECO:0008006" key="5">
    <source>
        <dbReference type="Google" id="ProtNLM"/>
    </source>
</evidence>
<dbReference type="InterPro" id="IPR036047">
    <property type="entry name" value="F-box-like_dom_sf"/>
</dbReference>
<dbReference type="Gene3D" id="3.80.10.10">
    <property type="entry name" value="Ribonuclease Inhibitor"/>
    <property type="match status" value="1"/>
</dbReference>
<dbReference type="InterPro" id="IPR032675">
    <property type="entry name" value="LRR_dom_sf"/>
</dbReference>
<feature type="domain" description="F-box" evidence="1">
    <location>
        <begin position="16"/>
        <end position="52"/>
    </location>
</feature>
<dbReference type="Pfam" id="PF24758">
    <property type="entry name" value="LRR_At5g56370"/>
    <property type="match status" value="1"/>
</dbReference>
<dbReference type="SUPFAM" id="SSF52047">
    <property type="entry name" value="RNI-like"/>
    <property type="match status" value="1"/>
</dbReference>
<dbReference type="Pfam" id="PF00646">
    <property type="entry name" value="F-box"/>
    <property type="match status" value="1"/>
</dbReference>
<evidence type="ECO:0000313" key="3">
    <source>
        <dbReference type="EMBL" id="RAL37562.1"/>
    </source>
</evidence>